<dbReference type="PANTHER" id="PTHR43433">
    <property type="entry name" value="HYDROLASE, ALPHA/BETA FOLD FAMILY PROTEIN"/>
    <property type="match status" value="1"/>
</dbReference>
<dbReference type="PANTHER" id="PTHR43433:SF5">
    <property type="entry name" value="AB HYDROLASE-1 DOMAIN-CONTAINING PROTEIN"/>
    <property type="match status" value="1"/>
</dbReference>
<dbReference type="InterPro" id="IPR029058">
    <property type="entry name" value="AB_hydrolase_fold"/>
</dbReference>
<name>A0A1H4NTS5_9PSED</name>
<dbReference type="InterPro" id="IPR000073">
    <property type="entry name" value="AB_hydrolase_1"/>
</dbReference>
<keyword evidence="2" id="KW-0378">Hydrolase</keyword>
<dbReference type="GO" id="GO:0016787">
    <property type="term" value="F:hydrolase activity"/>
    <property type="evidence" value="ECO:0007669"/>
    <property type="project" value="UniProtKB-KW"/>
</dbReference>
<dbReference type="EMBL" id="FNTJ01000001">
    <property type="protein sequence ID" value="SEB98052.1"/>
    <property type="molecule type" value="Genomic_DNA"/>
</dbReference>
<dbReference type="Gene3D" id="3.40.50.1820">
    <property type="entry name" value="alpha/beta hydrolase"/>
    <property type="match status" value="1"/>
</dbReference>
<protein>
    <submittedName>
        <fullName evidence="2">Lysophospholipase, alpha-beta hydrolase superfamily</fullName>
    </submittedName>
</protein>
<accession>A0A1H4NTS5</accession>
<dbReference type="AlphaFoldDB" id="A0A1H4NTS5"/>
<evidence type="ECO:0000313" key="2">
    <source>
        <dbReference type="EMBL" id="SEB98052.1"/>
    </source>
</evidence>
<dbReference type="InterPro" id="IPR050471">
    <property type="entry name" value="AB_hydrolase"/>
</dbReference>
<evidence type="ECO:0000259" key="1">
    <source>
        <dbReference type="Pfam" id="PF12697"/>
    </source>
</evidence>
<keyword evidence="3" id="KW-1185">Reference proteome</keyword>
<sequence>MIALTVSPTLVLLPGMDGTGTLFDPLRQALDPSLPVQVLDYPADQVLDYCALVERVWQQLPTDRPFVLLGESFSGPVAVSIAARRPAGLLGLVLCCSFVRNPRPALAPLAPLLGLLPMGRLPFWPMDALLLGGFSTPSLRQALAAAIAQVAPRVLQARLQAVIAVDASRALRETSVPVSYLRASRDRLVPASAAALVRQLRPDARLVDIDGPHCLLQAAPREAAAQLHAFIQTLIPACNGTGEH</sequence>
<organism evidence="2 3">
    <name type="scientific">Pseudomonas saponiphila</name>
    <dbReference type="NCBI Taxonomy" id="556534"/>
    <lineage>
        <taxon>Bacteria</taxon>
        <taxon>Pseudomonadati</taxon>
        <taxon>Pseudomonadota</taxon>
        <taxon>Gammaproteobacteria</taxon>
        <taxon>Pseudomonadales</taxon>
        <taxon>Pseudomonadaceae</taxon>
        <taxon>Pseudomonas</taxon>
    </lineage>
</organism>
<dbReference type="SUPFAM" id="SSF53474">
    <property type="entry name" value="alpha/beta-Hydrolases"/>
    <property type="match status" value="1"/>
</dbReference>
<feature type="domain" description="AB hydrolase-1" evidence="1">
    <location>
        <begin position="13"/>
        <end position="225"/>
    </location>
</feature>
<dbReference type="Pfam" id="PF12697">
    <property type="entry name" value="Abhydrolase_6"/>
    <property type="match status" value="1"/>
</dbReference>
<dbReference type="Proteomes" id="UP000198982">
    <property type="component" value="Unassembled WGS sequence"/>
</dbReference>
<reference evidence="3" key="1">
    <citation type="submission" date="2016-10" db="EMBL/GenBank/DDBJ databases">
        <authorList>
            <person name="Varghese N."/>
            <person name="Submissions S."/>
        </authorList>
    </citation>
    <scope>NUCLEOTIDE SEQUENCE [LARGE SCALE GENOMIC DNA]</scope>
    <source>
        <strain evidence="3">DSM 9751</strain>
    </source>
</reference>
<gene>
    <name evidence="2" type="ORF">SAMN05216178_2988</name>
</gene>
<evidence type="ECO:0000313" key="3">
    <source>
        <dbReference type="Proteomes" id="UP000198982"/>
    </source>
</evidence>
<proteinExistence type="predicted"/>